<evidence type="ECO:0000256" key="3">
    <source>
        <dbReference type="ARBA" id="ARBA00023024"/>
    </source>
</evidence>
<dbReference type="SUPFAM" id="SSF51445">
    <property type="entry name" value="(Trans)glycosidases"/>
    <property type="match status" value="1"/>
</dbReference>
<evidence type="ECO:0000256" key="8">
    <source>
        <dbReference type="RuleBase" id="RU004453"/>
    </source>
</evidence>
<comment type="catalytic activity">
    <reaction evidence="1">
        <text>Random endo-hydrolysis of N-acetyl-beta-D-glucosaminide (1-&gt;4)-beta-linkages in chitin and chitodextrins.</text>
        <dbReference type="EC" id="3.2.1.14"/>
    </reaction>
</comment>
<dbReference type="SMART" id="SM00312">
    <property type="entry name" value="PX"/>
    <property type="match status" value="1"/>
</dbReference>
<evidence type="ECO:0000256" key="5">
    <source>
        <dbReference type="ARBA" id="ARBA00023295"/>
    </source>
</evidence>
<dbReference type="GO" id="GO:0008061">
    <property type="term" value="F:chitin binding"/>
    <property type="evidence" value="ECO:0007669"/>
    <property type="project" value="InterPro"/>
</dbReference>
<evidence type="ECO:0000259" key="10">
    <source>
        <dbReference type="PROSITE" id="PS51910"/>
    </source>
</evidence>
<dbReference type="GO" id="GO:0008843">
    <property type="term" value="F:endochitinase activity"/>
    <property type="evidence" value="ECO:0007669"/>
    <property type="project" value="UniProtKB-EC"/>
</dbReference>
<sequence>MAPTVVIANHTTGSTPHPHILYTVEVNLDGKELTAQRRYSEFVTLHNTLNDPYNLPPKRLLTTTFIPSAWVDDALIKERKEGLAEYLTDVLSTPKYKDKVALFEFLSAQTSEHDQKFDLEDALPSTLTRNRALAIANDVNASGALIAGAYYPDWAGSAVPPEKIDFSKFDLIFFAFANPNSSSGISFNSGATSLLKRLVAAARAAGYGTRIVLSLGGWGGCYYFSQACSTAANRTKLISAIGSAINTYNLDGVDFDWEFPNNAGAGQPFSSADTANLLLVFKALRVSLGPCKIISAAVSHTPWLGANGKPLTDVSAFAAVLNYIMIMNYDVWGASPTPGPNAPIGDLCKTSKQPVASAQGAFAQWTNAKMPAAQLLLGVPLYGYVSKSSKTVLTGSSLPTMAMNILHSEEVKDEDGKTTSTFLNAMHLKDVADVVPTEQVSVTTATADLSKYWGQQIAFKDIVKAGALVKKSDGNYGQAGGFTMGWDNCSDTPYLFNKNKTTVVTYDDTWSLTDKAKFAKSSGMAGCCTWSLDQDDGFTLHTAVRVGLGLPK</sequence>
<dbReference type="InterPro" id="IPR036871">
    <property type="entry name" value="PX_dom_sf"/>
</dbReference>
<evidence type="ECO:0000256" key="4">
    <source>
        <dbReference type="ARBA" id="ARBA00023277"/>
    </source>
</evidence>
<evidence type="ECO:0000313" key="11">
    <source>
        <dbReference type="EMBL" id="KAF9484198.1"/>
    </source>
</evidence>
<dbReference type="GO" id="GO:0005576">
    <property type="term" value="C:extracellular region"/>
    <property type="evidence" value="ECO:0007669"/>
    <property type="project" value="TreeGrafter"/>
</dbReference>
<evidence type="ECO:0000256" key="2">
    <source>
        <dbReference type="ARBA" id="ARBA00022801"/>
    </source>
</evidence>
<dbReference type="PROSITE" id="PS01095">
    <property type="entry name" value="GH18_1"/>
    <property type="match status" value="1"/>
</dbReference>
<keyword evidence="6" id="KW-0624">Polysaccharide degradation</keyword>
<keyword evidence="5 7" id="KW-0326">Glycosidase</keyword>
<dbReference type="PANTHER" id="PTHR11177">
    <property type="entry name" value="CHITINASE"/>
    <property type="match status" value="1"/>
</dbReference>
<dbReference type="EMBL" id="MU155146">
    <property type="protein sequence ID" value="KAF9484198.1"/>
    <property type="molecule type" value="Genomic_DNA"/>
</dbReference>
<evidence type="ECO:0000313" key="12">
    <source>
        <dbReference type="Proteomes" id="UP000807469"/>
    </source>
</evidence>
<dbReference type="Pfam" id="PF00704">
    <property type="entry name" value="Glyco_hydro_18"/>
    <property type="match status" value="1"/>
</dbReference>
<evidence type="ECO:0000259" key="9">
    <source>
        <dbReference type="PROSITE" id="PS50195"/>
    </source>
</evidence>
<keyword evidence="2 7" id="KW-0378">Hydrolase</keyword>
<dbReference type="InterPro" id="IPR050314">
    <property type="entry name" value="Glycosyl_Hydrlase_18"/>
</dbReference>
<dbReference type="Gene3D" id="3.20.20.80">
    <property type="entry name" value="Glycosidases"/>
    <property type="match status" value="2"/>
</dbReference>
<dbReference type="InterPro" id="IPR001223">
    <property type="entry name" value="Glyco_hydro18_cat"/>
</dbReference>
<keyword evidence="4" id="KW-0119">Carbohydrate metabolism</keyword>
<dbReference type="InterPro" id="IPR001683">
    <property type="entry name" value="PX_dom"/>
</dbReference>
<keyword evidence="12" id="KW-1185">Reference proteome</keyword>
<dbReference type="GO" id="GO:0035091">
    <property type="term" value="F:phosphatidylinositol binding"/>
    <property type="evidence" value="ECO:0007669"/>
    <property type="project" value="InterPro"/>
</dbReference>
<feature type="domain" description="GH18" evidence="10">
    <location>
        <begin position="145"/>
        <end position="551"/>
    </location>
</feature>
<dbReference type="PROSITE" id="PS50195">
    <property type="entry name" value="PX"/>
    <property type="match status" value="1"/>
</dbReference>
<dbReference type="InterPro" id="IPR017853">
    <property type="entry name" value="GH"/>
</dbReference>
<dbReference type="GO" id="GO:0006032">
    <property type="term" value="P:chitin catabolic process"/>
    <property type="evidence" value="ECO:0007669"/>
    <property type="project" value="UniProtKB-KW"/>
</dbReference>
<organism evidence="11 12">
    <name type="scientific">Pholiota conissans</name>
    <dbReference type="NCBI Taxonomy" id="109636"/>
    <lineage>
        <taxon>Eukaryota</taxon>
        <taxon>Fungi</taxon>
        <taxon>Dikarya</taxon>
        <taxon>Basidiomycota</taxon>
        <taxon>Agaricomycotina</taxon>
        <taxon>Agaricomycetes</taxon>
        <taxon>Agaricomycetidae</taxon>
        <taxon>Agaricales</taxon>
        <taxon>Agaricineae</taxon>
        <taxon>Strophariaceae</taxon>
        <taxon>Pholiota</taxon>
    </lineage>
</organism>
<evidence type="ECO:0000256" key="6">
    <source>
        <dbReference type="ARBA" id="ARBA00023326"/>
    </source>
</evidence>
<dbReference type="AlphaFoldDB" id="A0A9P5ZBM3"/>
<keyword evidence="3" id="KW-0146">Chitin degradation</keyword>
<dbReference type="Proteomes" id="UP000807469">
    <property type="component" value="Unassembled WGS sequence"/>
</dbReference>
<dbReference type="InterPro" id="IPR011583">
    <property type="entry name" value="Chitinase_II/V-like_cat"/>
</dbReference>
<dbReference type="PROSITE" id="PS51910">
    <property type="entry name" value="GH18_2"/>
    <property type="match status" value="1"/>
</dbReference>
<dbReference type="Gene3D" id="3.30.1520.10">
    <property type="entry name" value="Phox-like domain"/>
    <property type="match status" value="1"/>
</dbReference>
<dbReference type="OrthoDB" id="73875at2759"/>
<dbReference type="SUPFAM" id="SSF64268">
    <property type="entry name" value="PX domain"/>
    <property type="match status" value="1"/>
</dbReference>
<evidence type="ECO:0000256" key="1">
    <source>
        <dbReference type="ARBA" id="ARBA00000822"/>
    </source>
</evidence>
<dbReference type="GO" id="GO:0000272">
    <property type="term" value="P:polysaccharide catabolic process"/>
    <property type="evidence" value="ECO:0007669"/>
    <property type="project" value="UniProtKB-KW"/>
</dbReference>
<dbReference type="InterPro" id="IPR001579">
    <property type="entry name" value="Glyco_hydro_18_chit_AS"/>
</dbReference>
<proteinExistence type="inferred from homology"/>
<dbReference type="PANTHER" id="PTHR11177:SF317">
    <property type="entry name" value="CHITINASE 12-RELATED"/>
    <property type="match status" value="1"/>
</dbReference>
<comment type="caution">
    <text evidence="11">The sequence shown here is derived from an EMBL/GenBank/DDBJ whole genome shotgun (WGS) entry which is preliminary data.</text>
</comment>
<dbReference type="SMART" id="SM00636">
    <property type="entry name" value="Glyco_18"/>
    <property type="match status" value="1"/>
</dbReference>
<comment type="similarity">
    <text evidence="8">Belongs to the glycosyl hydrolase 18 family.</text>
</comment>
<feature type="domain" description="PX" evidence="9">
    <location>
        <begin position="1"/>
        <end position="113"/>
    </location>
</feature>
<reference evidence="11" key="1">
    <citation type="submission" date="2020-11" db="EMBL/GenBank/DDBJ databases">
        <authorList>
            <consortium name="DOE Joint Genome Institute"/>
            <person name="Ahrendt S."/>
            <person name="Riley R."/>
            <person name="Andreopoulos W."/>
            <person name="Labutti K."/>
            <person name="Pangilinan J."/>
            <person name="Ruiz-Duenas F.J."/>
            <person name="Barrasa J.M."/>
            <person name="Sanchez-Garcia M."/>
            <person name="Camarero S."/>
            <person name="Miyauchi S."/>
            <person name="Serrano A."/>
            <person name="Linde D."/>
            <person name="Babiker R."/>
            <person name="Drula E."/>
            <person name="Ayuso-Fernandez I."/>
            <person name="Pacheco R."/>
            <person name="Padilla G."/>
            <person name="Ferreira P."/>
            <person name="Barriuso J."/>
            <person name="Kellner H."/>
            <person name="Castanera R."/>
            <person name="Alfaro M."/>
            <person name="Ramirez L."/>
            <person name="Pisabarro A.G."/>
            <person name="Kuo A."/>
            <person name="Tritt A."/>
            <person name="Lipzen A."/>
            <person name="He G."/>
            <person name="Yan M."/>
            <person name="Ng V."/>
            <person name="Cullen D."/>
            <person name="Martin F."/>
            <person name="Rosso M.-N."/>
            <person name="Henrissat B."/>
            <person name="Hibbett D."/>
            <person name="Martinez A.T."/>
            <person name="Grigoriev I.V."/>
        </authorList>
    </citation>
    <scope>NUCLEOTIDE SEQUENCE</scope>
    <source>
        <strain evidence="11">CIRM-BRFM 674</strain>
    </source>
</reference>
<evidence type="ECO:0000256" key="7">
    <source>
        <dbReference type="RuleBase" id="RU000489"/>
    </source>
</evidence>
<dbReference type="Pfam" id="PF00787">
    <property type="entry name" value="PX"/>
    <property type="match status" value="1"/>
</dbReference>
<gene>
    <name evidence="11" type="ORF">BDN70DRAFT_872901</name>
</gene>
<protein>
    <submittedName>
        <fullName evidence="11">Glycoside hydrolase family 18 protein</fullName>
    </submittedName>
</protein>
<accession>A0A9P5ZBM3</accession>
<name>A0A9P5ZBM3_9AGAR</name>